<proteinExistence type="predicted"/>
<name>A0A0C3P014_PISTI</name>
<gene>
    <name evidence="1" type="ORF">M404DRAFT_999106</name>
</gene>
<dbReference type="Proteomes" id="UP000054217">
    <property type="component" value="Unassembled WGS sequence"/>
</dbReference>
<keyword evidence="2" id="KW-1185">Reference proteome</keyword>
<sequence length="63" mass="7087">MRKLSKHGQLQGTPTTLIKRHFAVCETAPLSGTRAQDIFFALVNAGSPHTNIYKRQPYDMKNT</sequence>
<dbReference type="HOGENOM" id="CLU_2886759_0_0_1"/>
<evidence type="ECO:0000313" key="2">
    <source>
        <dbReference type="Proteomes" id="UP000054217"/>
    </source>
</evidence>
<reference evidence="1 2" key="1">
    <citation type="submission" date="2014-04" db="EMBL/GenBank/DDBJ databases">
        <authorList>
            <consortium name="DOE Joint Genome Institute"/>
            <person name="Kuo A."/>
            <person name="Kohler A."/>
            <person name="Costa M.D."/>
            <person name="Nagy L.G."/>
            <person name="Floudas D."/>
            <person name="Copeland A."/>
            <person name="Barry K.W."/>
            <person name="Cichocki N."/>
            <person name="Veneault-Fourrey C."/>
            <person name="LaButti K."/>
            <person name="Lindquist E.A."/>
            <person name="Lipzen A."/>
            <person name="Lundell T."/>
            <person name="Morin E."/>
            <person name="Murat C."/>
            <person name="Sun H."/>
            <person name="Tunlid A."/>
            <person name="Henrissat B."/>
            <person name="Grigoriev I.V."/>
            <person name="Hibbett D.S."/>
            <person name="Martin F."/>
            <person name="Nordberg H.P."/>
            <person name="Cantor M.N."/>
            <person name="Hua S.X."/>
        </authorList>
    </citation>
    <scope>NUCLEOTIDE SEQUENCE [LARGE SCALE GENOMIC DNA]</scope>
    <source>
        <strain evidence="1 2">Marx 270</strain>
    </source>
</reference>
<dbReference type="InParanoid" id="A0A0C3P014"/>
<accession>A0A0C3P014</accession>
<evidence type="ECO:0000313" key="1">
    <source>
        <dbReference type="EMBL" id="KIO06445.1"/>
    </source>
</evidence>
<organism evidence="1 2">
    <name type="scientific">Pisolithus tinctorius Marx 270</name>
    <dbReference type="NCBI Taxonomy" id="870435"/>
    <lineage>
        <taxon>Eukaryota</taxon>
        <taxon>Fungi</taxon>
        <taxon>Dikarya</taxon>
        <taxon>Basidiomycota</taxon>
        <taxon>Agaricomycotina</taxon>
        <taxon>Agaricomycetes</taxon>
        <taxon>Agaricomycetidae</taxon>
        <taxon>Boletales</taxon>
        <taxon>Sclerodermatineae</taxon>
        <taxon>Pisolithaceae</taxon>
        <taxon>Pisolithus</taxon>
    </lineage>
</organism>
<protein>
    <submittedName>
        <fullName evidence="1">Uncharacterized protein</fullName>
    </submittedName>
</protein>
<dbReference type="EMBL" id="KN831963">
    <property type="protein sequence ID" value="KIO06445.1"/>
    <property type="molecule type" value="Genomic_DNA"/>
</dbReference>
<dbReference type="AlphaFoldDB" id="A0A0C3P014"/>
<reference evidence="2" key="2">
    <citation type="submission" date="2015-01" db="EMBL/GenBank/DDBJ databases">
        <title>Evolutionary Origins and Diversification of the Mycorrhizal Mutualists.</title>
        <authorList>
            <consortium name="DOE Joint Genome Institute"/>
            <consortium name="Mycorrhizal Genomics Consortium"/>
            <person name="Kohler A."/>
            <person name="Kuo A."/>
            <person name="Nagy L.G."/>
            <person name="Floudas D."/>
            <person name="Copeland A."/>
            <person name="Barry K.W."/>
            <person name="Cichocki N."/>
            <person name="Veneault-Fourrey C."/>
            <person name="LaButti K."/>
            <person name="Lindquist E.A."/>
            <person name="Lipzen A."/>
            <person name="Lundell T."/>
            <person name="Morin E."/>
            <person name="Murat C."/>
            <person name="Riley R."/>
            <person name="Ohm R."/>
            <person name="Sun H."/>
            <person name="Tunlid A."/>
            <person name="Henrissat B."/>
            <person name="Grigoriev I.V."/>
            <person name="Hibbett D.S."/>
            <person name="Martin F."/>
        </authorList>
    </citation>
    <scope>NUCLEOTIDE SEQUENCE [LARGE SCALE GENOMIC DNA]</scope>
    <source>
        <strain evidence="2">Marx 270</strain>
    </source>
</reference>